<evidence type="ECO:0000256" key="9">
    <source>
        <dbReference type="PIRSR" id="PIRSR000388-2"/>
    </source>
</evidence>
<evidence type="ECO:0000256" key="5">
    <source>
        <dbReference type="ARBA" id="ARBA00022679"/>
    </source>
</evidence>
<keyword evidence="5 7" id="KW-0808">Transferase</keyword>
<evidence type="ECO:0000256" key="8">
    <source>
        <dbReference type="PIRSR" id="PIRSR000388-1"/>
    </source>
</evidence>
<evidence type="ECO:0000313" key="11">
    <source>
        <dbReference type="EMBL" id="ADW19316.1"/>
    </source>
</evidence>
<evidence type="ECO:0000256" key="7">
    <source>
        <dbReference type="HAMAP-Rule" id="MF_00156"/>
    </source>
</evidence>
<dbReference type="Proteomes" id="UP000006365">
    <property type="component" value="Chromosome"/>
</dbReference>
<feature type="active site" description="Proton acceptor" evidence="7 8">
    <location>
        <position position="184"/>
    </location>
</feature>
<evidence type="ECO:0000256" key="1">
    <source>
        <dbReference type="ARBA" id="ARBA00005033"/>
    </source>
</evidence>
<evidence type="ECO:0000256" key="6">
    <source>
        <dbReference type="ARBA" id="ARBA00056497"/>
    </source>
</evidence>
<dbReference type="PANTHER" id="PTHR20881">
    <property type="entry name" value="3-METHYL-2-OXOBUTANOATE HYDROXYMETHYLTRANSFERASE"/>
    <property type="match status" value="1"/>
</dbReference>
<dbReference type="InterPro" id="IPR003700">
    <property type="entry name" value="Pantoate_hydroxy_MeTrfase"/>
</dbReference>
<dbReference type="NCBIfam" id="NF001452">
    <property type="entry name" value="PRK00311.1"/>
    <property type="match status" value="1"/>
</dbReference>
<dbReference type="Gene3D" id="3.20.20.60">
    <property type="entry name" value="Phosphoenolpyruvate-binding domains"/>
    <property type="match status" value="1"/>
</dbReference>
<dbReference type="CDD" id="cd06557">
    <property type="entry name" value="KPHMT-like"/>
    <property type="match status" value="1"/>
</dbReference>
<dbReference type="EMBL" id="CP002364">
    <property type="protein sequence ID" value="ADW19316.1"/>
    <property type="molecule type" value="Genomic_DNA"/>
</dbReference>
<dbReference type="EC" id="2.1.2.11" evidence="7"/>
<comment type="function">
    <text evidence="6 7">Catalyzes the reversible reaction in which hydroxymethyl group from 5,10-methylenetetrahydrofolate is transferred onto alpha-ketoisovalerate to form ketopantoate.</text>
</comment>
<evidence type="ECO:0000256" key="2">
    <source>
        <dbReference type="ARBA" id="ARBA00008676"/>
    </source>
</evidence>
<name>A0A7U4DQL4_DESPD</name>
<comment type="pathway">
    <text evidence="1 7">Cofactor biosynthesis; (R)-pantothenate biosynthesis; (R)-pantoate from 3-methyl-2-oxobutanoate: step 1/2.</text>
</comment>
<dbReference type="RefSeq" id="WP_015725840.1">
    <property type="nucleotide sequence ID" value="NC_014972.1"/>
</dbReference>
<dbReference type="Pfam" id="PF02548">
    <property type="entry name" value="Pantoate_transf"/>
    <property type="match status" value="1"/>
</dbReference>
<comment type="subcellular location">
    <subcellularLocation>
        <location evidence="7">Cytoplasm</location>
    </subcellularLocation>
</comment>
<dbReference type="InterPro" id="IPR015813">
    <property type="entry name" value="Pyrv/PenolPyrv_kinase-like_dom"/>
</dbReference>
<feature type="binding site" evidence="7 10">
    <location>
        <position position="117"/>
    </location>
    <ligand>
        <name>Mg(2+)</name>
        <dbReference type="ChEBI" id="CHEBI:18420"/>
    </ligand>
</feature>
<protein>
    <recommendedName>
        <fullName evidence="7">3-methyl-2-oxobutanoate hydroxymethyltransferase</fullName>
        <ecNumber evidence="7">2.1.2.11</ecNumber>
    </recommendedName>
    <alternativeName>
        <fullName evidence="7">Ketopantoate hydroxymethyltransferase</fullName>
        <shortName evidence="7">KPHMT</shortName>
    </alternativeName>
</protein>
<evidence type="ECO:0000313" key="12">
    <source>
        <dbReference type="Proteomes" id="UP000006365"/>
    </source>
</evidence>
<evidence type="ECO:0000256" key="4">
    <source>
        <dbReference type="ARBA" id="ARBA00022655"/>
    </source>
</evidence>
<keyword evidence="4 7" id="KW-0566">Pantothenate biosynthesis</keyword>
<keyword evidence="7 10" id="KW-0460">Magnesium</keyword>
<dbReference type="UniPathway" id="UPA00028">
    <property type="reaction ID" value="UER00003"/>
</dbReference>
<comment type="cofactor">
    <cofactor evidence="7 10">
        <name>Mg(2+)</name>
        <dbReference type="ChEBI" id="CHEBI:18420"/>
    </cofactor>
    <text evidence="7 10">Binds 1 Mg(2+) ion per subunit.</text>
</comment>
<keyword evidence="7 10" id="KW-0479">Metal-binding</keyword>
<dbReference type="HAMAP" id="MF_00156">
    <property type="entry name" value="PanB"/>
    <property type="match status" value="1"/>
</dbReference>
<dbReference type="InterPro" id="IPR040442">
    <property type="entry name" value="Pyrv_kinase-like_dom_sf"/>
</dbReference>
<keyword evidence="7" id="KW-0963">Cytoplasm</keyword>
<dbReference type="GO" id="GO:0000287">
    <property type="term" value="F:magnesium ion binding"/>
    <property type="evidence" value="ECO:0007669"/>
    <property type="project" value="TreeGrafter"/>
</dbReference>
<feature type="binding site" evidence="7 9">
    <location>
        <begin position="46"/>
        <end position="47"/>
    </location>
    <ligand>
        <name>3-methyl-2-oxobutanoate</name>
        <dbReference type="ChEBI" id="CHEBI:11851"/>
    </ligand>
</feature>
<dbReference type="GO" id="GO:0003864">
    <property type="term" value="F:3-methyl-2-oxobutanoate hydroxymethyltransferase activity"/>
    <property type="evidence" value="ECO:0007669"/>
    <property type="project" value="UniProtKB-UniRule"/>
</dbReference>
<organism evidence="11 12">
    <name type="scientific">Desulfobulbus propionicus (strain ATCC 33891 / DSM 2032 / VKM B-1956 / 1pr3)</name>
    <dbReference type="NCBI Taxonomy" id="577650"/>
    <lineage>
        <taxon>Bacteria</taxon>
        <taxon>Pseudomonadati</taxon>
        <taxon>Thermodesulfobacteriota</taxon>
        <taxon>Desulfobulbia</taxon>
        <taxon>Desulfobulbales</taxon>
        <taxon>Desulfobulbaceae</taxon>
        <taxon>Desulfobulbus</taxon>
    </lineage>
</organism>
<comment type="similarity">
    <text evidence="2 7">Belongs to the PanB family.</text>
</comment>
<reference evidence="11 12" key="1">
    <citation type="journal article" date="2011" name="Stand. Genomic Sci.">
        <title>Complete genome sequence of Desulfobulbus propionicus type strain (1pr3).</title>
        <authorList>
            <person name="Pagani I."/>
            <person name="Lapidus A."/>
            <person name="Nolan M."/>
            <person name="Lucas S."/>
            <person name="Hammon N."/>
            <person name="Deshpande S."/>
            <person name="Cheng J.F."/>
            <person name="Chertkov O."/>
            <person name="Davenport K."/>
            <person name="Tapia R."/>
            <person name="Han C."/>
            <person name="Goodwin L."/>
            <person name="Pitluck S."/>
            <person name="Liolios K."/>
            <person name="Mavromatis K."/>
            <person name="Ivanova N."/>
            <person name="Mikhailova N."/>
            <person name="Pati A."/>
            <person name="Chen A."/>
            <person name="Palaniappan K."/>
            <person name="Land M."/>
            <person name="Hauser L."/>
            <person name="Chang Y.J."/>
            <person name="Jeffries C.D."/>
            <person name="Detter J.C."/>
            <person name="Brambilla E."/>
            <person name="Kannan K.P."/>
            <person name="Djao O.D."/>
            <person name="Rohde M."/>
            <person name="Pukall R."/>
            <person name="Spring S."/>
            <person name="Goker M."/>
            <person name="Sikorski J."/>
            <person name="Woyke T."/>
            <person name="Bristow J."/>
            <person name="Eisen J.A."/>
            <person name="Markowitz V."/>
            <person name="Hugenholtz P."/>
            <person name="Kyrpides N.C."/>
            <person name="Klenk H.P."/>
        </authorList>
    </citation>
    <scope>NUCLEOTIDE SEQUENCE [LARGE SCALE GENOMIC DNA]</scope>
    <source>
        <strain evidence="12">ATCC 33891 / DSM 2032 / 1pr3</strain>
    </source>
</reference>
<dbReference type="NCBIfam" id="TIGR00222">
    <property type="entry name" value="panB"/>
    <property type="match status" value="1"/>
</dbReference>
<dbReference type="PIRSF" id="PIRSF000388">
    <property type="entry name" value="Pantoate_hydroxy_MeTrfase"/>
    <property type="match status" value="1"/>
</dbReference>
<evidence type="ECO:0000256" key="3">
    <source>
        <dbReference type="ARBA" id="ARBA00011424"/>
    </source>
</evidence>
<dbReference type="SUPFAM" id="SSF51621">
    <property type="entry name" value="Phosphoenolpyruvate/pyruvate domain"/>
    <property type="match status" value="1"/>
</dbReference>
<feature type="binding site" evidence="7 10">
    <location>
        <position position="46"/>
    </location>
    <ligand>
        <name>Mg(2+)</name>
        <dbReference type="ChEBI" id="CHEBI:18420"/>
    </ligand>
</feature>
<comment type="catalytic activity">
    <reaction evidence="7">
        <text>(6R)-5,10-methylene-5,6,7,8-tetrahydrofolate + 3-methyl-2-oxobutanoate + H2O = 2-dehydropantoate + (6S)-5,6,7,8-tetrahydrofolate</text>
        <dbReference type="Rhea" id="RHEA:11824"/>
        <dbReference type="ChEBI" id="CHEBI:11561"/>
        <dbReference type="ChEBI" id="CHEBI:11851"/>
        <dbReference type="ChEBI" id="CHEBI:15377"/>
        <dbReference type="ChEBI" id="CHEBI:15636"/>
        <dbReference type="ChEBI" id="CHEBI:57453"/>
        <dbReference type="EC" id="2.1.2.11"/>
    </reaction>
</comment>
<comment type="subunit">
    <text evidence="3 7">Homodecamer; pentamer of dimers.</text>
</comment>
<proteinExistence type="inferred from homology"/>
<keyword evidence="12" id="KW-1185">Reference proteome</keyword>
<dbReference type="KEGG" id="dpr:Despr_3188"/>
<dbReference type="AlphaFoldDB" id="A0A7U4DQL4"/>
<sequence length="280" mass="30070">MHQKKLTIPDLRNRKNGTPIAEITAYDYPWAKAADAAGIDVVLVGDSLGMVVLGYPDTVSVTMEEMIHHTKAVVRGVERALVITDMPFGSYNSSIPAAINNATRILKEGRADAVKIEGGVTMAPTVAAIVNAGIPVQGHIGLTPQTATSLGGFKVQGKSAQAARQLLEDARALEEAGCFSIVLEAIPAPLAEHITREISIPTIGIGAGPGCDGQVLVIHDLVGMYDRFTPKFVKQYIKINGPVIEALAQYKAEVENRVFPTEAHSFSMKPEEMDKLLRLY</sequence>
<dbReference type="GO" id="GO:0015940">
    <property type="term" value="P:pantothenate biosynthetic process"/>
    <property type="evidence" value="ECO:0007669"/>
    <property type="project" value="UniProtKB-UniRule"/>
</dbReference>
<gene>
    <name evidence="7" type="primary">panB</name>
    <name evidence="11" type="ordered locus">Despr_3188</name>
</gene>
<feature type="binding site" evidence="7 9">
    <location>
        <position position="85"/>
    </location>
    <ligand>
        <name>3-methyl-2-oxobutanoate</name>
        <dbReference type="ChEBI" id="CHEBI:11851"/>
    </ligand>
</feature>
<dbReference type="FunFam" id="3.20.20.60:FF:000003">
    <property type="entry name" value="3-methyl-2-oxobutanoate hydroxymethyltransferase"/>
    <property type="match status" value="1"/>
</dbReference>
<dbReference type="PANTHER" id="PTHR20881:SF0">
    <property type="entry name" value="3-METHYL-2-OXOBUTANOATE HYDROXYMETHYLTRANSFERASE"/>
    <property type="match status" value="1"/>
</dbReference>
<dbReference type="GO" id="GO:0005737">
    <property type="term" value="C:cytoplasm"/>
    <property type="evidence" value="ECO:0007669"/>
    <property type="project" value="UniProtKB-SubCell"/>
</dbReference>
<evidence type="ECO:0000256" key="10">
    <source>
        <dbReference type="PIRSR" id="PIRSR000388-3"/>
    </source>
</evidence>
<accession>A0A7U4DQL4</accession>
<feature type="binding site" evidence="7 10">
    <location>
        <position position="85"/>
    </location>
    <ligand>
        <name>Mg(2+)</name>
        <dbReference type="ChEBI" id="CHEBI:18420"/>
    </ligand>
</feature>
<feature type="binding site" evidence="7 9">
    <location>
        <position position="115"/>
    </location>
    <ligand>
        <name>3-methyl-2-oxobutanoate</name>
        <dbReference type="ChEBI" id="CHEBI:11851"/>
    </ligand>
</feature>